<feature type="region of interest" description="Disordered" evidence="1">
    <location>
        <begin position="2109"/>
        <end position="2159"/>
    </location>
</feature>
<comment type="caution">
    <text evidence="3">The sequence shown here is derived from an EMBL/GenBank/DDBJ whole genome shotgun (WGS) entry which is preliminary data.</text>
</comment>
<evidence type="ECO:0000313" key="3">
    <source>
        <dbReference type="EMBL" id="CAL8069467.1"/>
    </source>
</evidence>
<feature type="compositionally biased region" description="Polar residues" evidence="1">
    <location>
        <begin position="2150"/>
        <end position="2159"/>
    </location>
</feature>
<organism evidence="3 4">
    <name type="scientific">Orchesella dallaii</name>
    <dbReference type="NCBI Taxonomy" id="48710"/>
    <lineage>
        <taxon>Eukaryota</taxon>
        <taxon>Metazoa</taxon>
        <taxon>Ecdysozoa</taxon>
        <taxon>Arthropoda</taxon>
        <taxon>Hexapoda</taxon>
        <taxon>Collembola</taxon>
        <taxon>Entomobryomorpha</taxon>
        <taxon>Entomobryoidea</taxon>
        <taxon>Orchesellidae</taxon>
        <taxon>Orchesellinae</taxon>
        <taxon>Orchesella</taxon>
    </lineage>
</organism>
<feature type="compositionally biased region" description="Basic residues" evidence="1">
    <location>
        <begin position="2139"/>
        <end position="2149"/>
    </location>
</feature>
<dbReference type="Proteomes" id="UP001642540">
    <property type="component" value="Unassembled WGS sequence"/>
</dbReference>
<feature type="region of interest" description="Disordered" evidence="1">
    <location>
        <begin position="2002"/>
        <end position="2050"/>
    </location>
</feature>
<name>A0ABP1PLX2_9HEXA</name>
<feature type="region of interest" description="Disordered" evidence="1">
    <location>
        <begin position="194"/>
        <end position="213"/>
    </location>
</feature>
<feature type="compositionally biased region" description="Basic residues" evidence="1">
    <location>
        <begin position="2111"/>
        <end position="2125"/>
    </location>
</feature>
<evidence type="ECO:0000313" key="4">
    <source>
        <dbReference type="Proteomes" id="UP001642540"/>
    </source>
</evidence>
<feature type="signal peptide" evidence="2">
    <location>
        <begin position="1"/>
        <end position="17"/>
    </location>
</feature>
<feature type="compositionally biased region" description="Low complexity" evidence="1">
    <location>
        <begin position="197"/>
        <end position="209"/>
    </location>
</feature>
<feature type="region of interest" description="Disordered" evidence="1">
    <location>
        <begin position="88"/>
        <end position="117"/>
    </location>
</feature>
<proteinExistence type="predicted"/>
<evidence type="ECO:0000256" key="1">
    <source>
        <dbReference type="SAM" id="MobiDB-lite"/>
    </source>
</evidence>
<feature type="chain" id="PRO_5046063206" evidence="2">
    <location>
        <begin position="18"/>
        <end position="2178"/>
    </location>
</feature>
<sequence>MKPVPFILALFLAESLGFPQVPPTGQDATALPDPSTGLVSPWSQWMSLKAPPISLAKPKKKLLPGPPPPEGTPEAPWVTWTRMKVSTALAPPVPPPPPPSSPVSSEGGVSSTTGNASAPEQAVWIQWTQMKLPLASPLAPASPAQETPWDAWTKLKSPIAQVQSPPVSELSVSKRMAPDRYSIASTIAPRVITWPPQQQTSSSSEQGSGRVLPPLRPAFLDAVRPNQPSSSVSARPTTESDLPTNLAALVESTPELARLPPKIRNQVLEELGLLSQSSPIPTTTSSVPRVPSRQLTTKPEISAVLSALPPPVLKQLLATTSPAEVEKLIEAIADSSVVNIKEKNPPVAAAAPAVLSIIPEPVRSQILVKATTTELAQIVEVLSKLEEVTPEERPLVENVDVGTILPASLVQKLPPAVVALLTKKLEIPSVPPTVLLSSSIPEPILSTILSVANPLEVVELTENLKKVESLAPVSTPPIAAILPSTLAAKLPPQLGPVLEKIKPEKMPVPTAVAPPTEIIAAVLAALPAPVLKDVLDEATPAELSKVVENLAKLKEVKPAPKIPVFALLPPSLIPKLSPALAPLLTKEVILSPLPPSPVEVPVEVLSVLSSIPEPLLKEILTAATSEELIQLLETISSVQSPVPEKKPISALIPPSLFAKLPGPVTPLVNIPVEIPAKPITPNLEVVQEDAIPALLSILPESVVPVILSKATPEELAELINTVAKLEAVAPDVKPLISNLEVATILPPSLLAKLPPAVTPLLEKKIDVGALISPELEKLPQSATSPIPESTASVLSILPPSLIPQIIVEATPEELKELVDRVEKLEALPEDEKALISKVEVAAILPPSLLPKLSPALAPLLAKTIDVADLTLPATEVNNIAPAAVPLVPAATAFILSILPPPLVPQIIAEATPEELTELVERVEKLEALPEDEKVLISKVEVAAILPPSLLPKLSPALAPLLAKTIDVADLTLPVTEVKITPAAVPLVPAATAAILSILPPPLIPQIIAEATPEELSELVERVEKLKAIPEEEKALLPTVEVAAILPPSLIAKLPVEATPLLKKGVTISELPSTIPPPPPVSAAVVPPSLLDVLSVLPAPVVPEILAKATPEELTELTTTITQLESIPEEQKQLLPKIQAADVLPPTLLAKLSPETLPLLGKEVVITPPAASTTVPANAPIVAVAPTPLPAALPAAVRPLLPKPIVPEILAKATPDELTELISTVEALEAIPPEALPKLTLGNILPPTLIPKLSPEVLPLLSKEVPIPSPELATAIVPVPEAEAVPPELKSIPEPLLSTILAVATPAELEEIEKIVQKIEAIPPEQKAVLPKLPIASVLPATLLSKLPPTVAPLLSLELIPPNTIQIPVVVPVLQAVPEPLLSEILAVASPSEVEQIVETLTELEELPPQQKALLPKPLTITAILPPSLIAKLPSEIVPLVNKDVIPEAIQVTPEAVAAPPSVPPAAPLPDTGEAPWLEYLKSIYGIPETPPEVITQAPPVQPTEAPPTKAEEKLLTKWAKIILDKTGKPAVIVPGEIPPLQAAWMEWIQLQMNETKKAEATTSEPPVLPVSSEESTTEYPWTKWLKLKSSTPPTPLAIGPVAPVPPLDVGTESPEKATLDWLEALEQTQETPVVVPPPQITPEVEEKVEELLKQLGIENVPLPPDQIQALVSALATGAAPPVLPPVASEVVPPPSASLPLPPSVPVAPSLVPPPFPPAAYPAYLPPSSPFYPLVPRPFWAQPPYMPAYMGVPPPNPLVPVETAPSPVNEVPEAPSAVNLTQYLIANKLIPAGLPPSAPLPIPALVETTEANSSETKEVVESTPRTITSQELAALTPTKFAALLKQILKDCNNTNILVTRSSRSKGKGGAGAGGGFNWMAVKNKYKPSIAGPPPGVMKSKRALLPIPSQGVSAPPPQLESSSSKDLLPLPSLSMPKVETAGTVLDPAYWAAQKSMFLSKLFSTLAKVALNDSAAQQETSTLSPKEQLTKQVNRLLLNSMTRSIKHQQESEEEDEYEGSDEDQQNVDENELVTNDNSEPNLPKEPENPLHKLFKFGVQKTVLSDLSTPPPEPQPIYVYVTSPPPPLETVTRPNLDKQKEILNKLKKVYGENKKLKKKIKSKNRKYKSKPSTSSKSTGGSNTHHHSRNHPFRKTTTPATTESPVDFELLAKALLVDNKAKK</sequence>
<feature type="compositionally biased region" description="Low complexity" evidence="1">
    <location>
        <begin position="1917"/>
        <end position="1928"/>
    </location>
</feature>
<protein>
    <submittedName>
        <fullName evidence="3">Uncharacterized protein</fullName>
    </submittedName>
</protein>
<gene>
    <name evidence="3" type="ORF">ODALV1_LOCUS783</name>
</gene>
<reference evidence="3 4" key="1">
    <citation type="submission" date="2024-08" db="EMBL/GenBank/DDBJ databases">
        <authorList>
            <person name="Cucini C."/>
            <person name="Frati F."/>
        </authorList>
    </citation>
    <scope>NUCLEOTIDE SEQUENCE [LARGE SCALE GENOMIC DNA]</scope>
</reference>
<dbReference type="EMBL" id="CAXLJM020000004">
    <property type="protein sequence ID" value="CAL8069467.1"/>
    <property type="molecule type" value="Genomic_DNA"/>
</dbReference>
<evidence type="ECO:0000256" key="2">
    <source>
        <dbReference type="SAM" id="SignalP"/>
    </source>
</evidence>
<keyword evidence="2" id="KW-0732">Signal</keyword>
<feature type="compositionally biased region" description="Low complexity" evidence="1">
    <location>
        <begin position="102"/>
        <end position="111"/>
    </location>
</feature>
<feature type="region of interest" description="Disordered" evidence="1">
    <location>
        <begin position="1906"/>
        <end position="1928"/>
    </location>
</feature>
<feature type="compositionally biased region" description="Low complexity" evidence="1">
    <location>
        <begin position="2126"/>
        <end position="2138"/>
    </location>
</feature>
<keyword evidence="4" id="KW-1185">Reference proteome</keyword>
<accession>A0ABP1PLX2</accession>
<feature type="compositionally biased region" description="Acidic residues" evidence="1">
    <location>
        <begin position="2008"/>
        <end position="2028"/>
    </location>
</feature>
<feature type="compositionally biased region" description="Pro residues" evidence="1">
    <location>
        <begin position="91"/>
        <end position="101"/>
    </location>
</feature>